<protein>
    <recommendedName>
        <fullName evidence="4">YbaB/EbfC family DNA-binding protein</fullName>
    </recommendedName>
</protein>
<evidence type="ECO:0000313" key="3">
    <source>
        <dbReference type="Proteomes" id="UP000612956"/>
    </source>
</evidence>
<evidence type="ECO:0000313" key="2">
    <source>
        <dbReference type="EMBL" id="GGK49908.1"/>
    </source>
</evidence>
<reference evidence="2" key="1">
    <citation type="journal article" date="2014" name="Int. J. Syst. Evol. Microbiol.">
        <title>Complete genome sequence of Corynebacterium casei LMG S-19264T (=DSM 44701T), isolated from a smear-ripened cheese.</title>
        <authorList>
            <consortium name="US DOE Joint Genome Institute (JGI-PGF)"/>
            <person name="Walter F."/>
            <person name="Albersmeier A."/>
            <person name="Kalinowski J."/>
            <person name="Ruckert C."/>
        </authorList>
    </citation>
    <scope>NUCLEOTIDE SEQUENCE</scope>
    <source>
        <strain evidence="2">CGMCC 4.7278</strain>
    </source>
</reference>
<accession>A0A917QGQ9</accession>
<name>A0A917QGQ9_9NOCA</name>
<evidence type="ECO:0008006" key="4">
    <source>
        <dbReference type="Google" id="ProtNLM"/>
    </source>
</evidence>
<proteinExistence type="predicted"/>
<organism evidence="2 3">
    <name type="scientific">Nocardia camponoti</name>
    <dbReference type="NCBI Taxonomy" id="1616106"/>
    <lineage>
        <taxon>Bacteria</taxon>
        <taxon>Bacillati</taxon>
        <taxon>Actinomycetota</taxon>
        <taxon>Actinomycetes</taxon>
        <taxon>Mycobacteriales</taxon>
        <taxon>Nocardiaceae</taxon>
        <taxon>Nocardia</taxon>
    </lineage>
</organism>
<dbReference type="EMBL" id="BMMW01000002">
    <property type="protein sequence ID" value="GGK49908.1"/>
    <property type="molecule type" value="Genomic_DNA"/>
</dbReference>
<dbReference type="InterPro" id="IPR004401">
    <property type="entry name" value="YbaB/EbfC"/>
</dbReference>
<dbReference type="AlphaFoldDB" id="A0A917QGQ9"/>
<dbReference type="SUPFAM" id="SSF82607">
    <property type="entry name" value="YbaB-like"/>
    <property type="match status" value="1"/>
</dbReference>
<dbReference type="InterPro" id="IPR036894">
    <property type="entry name" value="YbaB-like_sf"/>
</dbReference>
<dbReference type="Pfam" id="PF02575">
    <property type="entry name" value="YbaB_DNA_bd"/>
    <property type="match status" value="1"/>
</dbReference>
<evidence type="ECO:0000256" key="1">
    <source>
        <dbReference type="SAM" id="MobiDB-lite"/>
    </source>
</evidence>
<dbReference type="Gene3D" id="3.30.1310.10">
    <property type="entry name" value="Nucleoid-associated protein YbaB-like domain"/>
    <property type="match status" value="1"/>
</dbReference>
<dbReference type="Proteomes" id="UP000612956">
    <property type="component" value="Unassembled WGS sequence"/>
</dbReference>
<comment type="caution">
    <text evidence="2">The sequence shown here is derived from an EMBL/GenBank/DDBJ whole genome shotgun (WGS) entry which is preliminary data.</text>
</comment>
<keyword evidence="3" id="KW-1185">Reference proteome</keyword>
<sequence>MTQMDELTAQLAPLRGIARAADGSVSIETDATGEITRLYLADYAMDDGADHLAATIIDRHRVAMNIVDERAAQVFAAFQHRRVETSTAPSPSAYERDDADSSETFTYVPSHLRRD</sequence>
<feature type="region of interest" description="Disordered" evidence="1">
    <location>
        <begin position="84"/>
        <end position="115"/>
    </location>
</feature>
<dbReference type="GO" id="GO:0003677">
    <property type="term" value="F:DNA binding"/>
    <property type="evidence" value="ECO:0007669"/>
    <property type="project" value="InterPro"/>
</dbReference>
<gene>
    <name evidence="2" type="ORF">GCM10011591_21770</name>
</gene>
<reference evidence="2" key="2">
    <citation type="submission" date="2020-09" db="EMBL/GenBank/DDBJ databases">
        <authorList>
            <person name="Sun Q."/>
            <person name="Zhou Y."/>
        </authorList>
    </citation>
    <scope>NUCLEOTIDE SEQUENCE</scope>
    <source>
        <strain evidence="2">CGMCC 4.7278</strain>
    </source>
</reference>